<sequence>MMICPRCGDDHIELMATSPVPNVWTVHQCQHCLYTWRSTEPLRRTSREHYPEAFKMTQKDIDDAPQVPTVPPLLAEGSR</sequence>
<evidence type="ECO:0008006" key="3">
    <source>
        <dbReference type="Google" id="ProtNLM"/>
    </source>
</evidence>
<dbReference type="EMBL" id="BRLH01000014">
    <property type="protein sequence ID" value="GKX57385.1"/>
    <property type="molecule type" value="Genomic_DNA"/>
</dbReference>
<proteinExistence type="predicted"/>
<accession>A0AAV5N5X3</accession>
<organism evidence="1 2">
    <name type="scientific">Leminorella grimontii</name>
    <dbReference type="NCBI Taxonomy" id="82981"/>
    <lineage>
        <taxon>Bacteria</taxon>
        <taxon>Pseudomonadati</taxon>
        <taxon>Pseudomonadota</taxon>
        <taxon>Gammaproteobacteria</taxon>
        <taxon>Enterobacterales</taxon>
        <taxon>Budviciaceae</taxon>
        <taxon>Leminorella</taxon>
    </lineage>
</organism>
<evidence type="ECO:0000313" key="1">
    <source>
        <dbReference type="EMBL" id="GKX57385.1"/>
    </source>
</evidence>
<evidence type="ECO:0000313" key="2">
    <source>
        <dbReference type="Proteomes" id="UP001058124"/>
    </source>
</evidence>
<reference evidence="1" key="1">
    <citation type="submission" date="2022-06" db="EMBL/GenBank/DDBJ databases">
        <title>Draft genome sequences of Leminorella grimontii str. JCM5902.</title>
        <authorList>
            <person name="Wakabayashi Y."/>
            <person name="Kojima K."/>
        </authorList>
    </citation>
    <scope>NUCLEOTIDE SEQUENCE</scope>
    <source>
        <strain evidence="1">JCM 5902</strain>
    </source>
</reference>
<dbReference type="Pfam" id="PF26358">
    <property type="entry name" value="EcdD_BsdD_detox"/>
    <property type="match status" value="1"/>
</dbReference>
<keyword evidence="2" id="KW-1185">Reference proteome</keyword>
<dbReference type="AlphaFoldDB" id="A0AAV5N5X3"/>
<name>A0AAV5N5X3_9GAMM</name>
<gene>
    <name evidence="1" type="ORF">SOASR030_34970</name>
</gene>
<comment type="caution">
    <text evidence="1">The sequence shown here is derived from an EMBL/GenBank/DDBJ whole genome shotgun (WGS) entry which is preliminary data.</text>
</comment>
<protein>
    <recommendedName>
        <fullName evidence="3">Phenolic acid decarboxylase subunit D</fullName>
    </recommendedName>
</protein>
<dbReference type="NCBIfam" id="NF041205">
    <property type="entry name" value="VdcD"/>
    <property type="match status" value="1"/>
</dbReference>
<dbReference type="Proteomes" id="UP001058124">
    <property type="component" value="Unassembled WGS sequence"/>
</dbReference>
<dbReference type="InterPro" id="IPR047707">
    <property type="entry name" value="VdcD-like"/>
</dbReference>